<evidence type="ECO:0000313" key="5">
    <source>
        <dbReference type="Proteomes" id="UP000501727"/>
    </source>
</evidence>
<dbReference type="KEGG" id="ahat:ADCFC_03040"/>
<feature type="domain" description="YdbS-like PH" evidence="3">
    <location>
        <begin position="380"/>
        <end position="429"/>
    </location>
</feature>
<feature type="transmembrane region" description="Helical" evidence="2">
    <location>
        <begin position="84"/>
        <end position="107"/>
    </location>
</feature>
<dbReference type="PANTHER" id="PTHR34473">
    <property type="entry name" value="UPF0699 TRANSMEMBRANE PROTEIN YDBS"/>
    <property type="match status" value="1"/>
</dbReference>
<feature type="transmembrane region" description="Helical" evidence="2">
    <location>
        <begin position="305"/>
        <end position="327"/>
    </location>
</feature>
<dbReference type="Proteomes" id="UP000501727">
    <property type="component" value="Chromosome"/>
</dbReference>
<protein>
    <recommendedName>
        <fullName evidence="3">YdbS-like PH domain-containing protein</fullName>
    </recommendedName>
</protein>
<dbReference type="AlphaFoldDB" id="A0A6F8SHX3"/>
<feature type="domain" description="YdbS-like PH" evidence="3">
    <location>
        <begin position="572"/>
        <end position="643"/>
    </location>
</feature>
<reference evidence="5" key="2">
    <citation type="submission" date="2020-03" db="EMBL/GenBank/DDBJ databases">
        <title>Complete Genome Sequence of Adlercreutzia sp. strain 8CFCBH1 Producing Equol, Isolated from Healthy Japanese Feces.</title>
        <authorList>
            <person name="Ogata Y."/>
            <person name="Sakamoto M."/>
            <person name="Ohkuma M."/>
            <person name="Hattori M."/>
            <person name="Suda W."/>
        </authorList>
    </citation>
    <scope>NUCLEOTIDE SEQUENCE [LARGE SCALE GENOMIC DNA]</scope>
    <source>
        <strain evidence="5">8CFCBH1</strain>
    </source>
</reference>
<organism evidence="4 5">
    <name type="scientific">Adlercreutzia hattorii</name>
    <dbReference type="NCBI Taxonomy" id="2707299"/>
    <lineage>
        <taxon>Bacteria</taxon>
        <taxon>Bacillati</taxon>
        <taxon>Actinomycetota</taxon>
        <taxon>Coriobacteriia</taxon>
        <taxon>Eggerthellales</taxon>
        <taxon>Eggerthellaceae</taxon>
        <taxon>Adlercreutzia</taxon>
    </lineage>
</organism>
<evidence type="ECO:0000313" key="4">
    <source>
        <dbReference type="EMBL" id="BCA87685.1"/>
    </source>
</evidence>
<feature type="domain" description="YdbS-like PH" evidence="3">
    <location>
        <begin position="112"/>
        <end position="191"/>
    </location>
</feature>
<proteinExistence type="predicted"/>
<reference evidence="5" key="1">
    <citation type="journal article" date="2020" name="Microbiol. Resour. Announc.">
        <title>Complete Genome Sequence of Adlercreutzia sp. Strain 8CFCBH1, a Potent Producer of Equol, Isolated from Healthy Japanese Feces.</title>
        <authorList>
            <person name="Ogata Y."/>
            <person name="Sakamoto M."/>
            <person name="Ohkuma M."/>
            <person name="Hattori M."/>
            <person name="Suda W."/>
        </authorList>
    </citation>
    <scope>NUCLEOTIDE SEQUENCE [LARGE SCALE GENOMIC DNA]</scope>
    <source>
        <strain evidence="5">8CFCBH1</strain>
    </source>
</reference>
<dbReference type="Pfam" id="PF03703">
    <property type="entry name" value="bPH_2"/>
    <property type="match status" value="3"/>
</dbReference>
<feature type="transmembrane region" description="Helical" evidence="2">
    <location>
        <begin position="53"/>
        <end position="72"/>
    </location>
</feature>
<keyword evidence="2" id="KW-0472">Membrane</keyword>
<accession>A0A6F8SHX3</accession>
<keyword evidence="2" id="KW-1133">Transmembrane helix</keyword>
<feature type="region of interest" description="Disordered" evidence="1">
    <location>
        <begin position="1"/>
        <end position="33"/>
    </location>
</feature>
<keyword evidence="2" id="KW-0812">Transmembrane</keyword>
<dbReference type="EMBL" id="AP022829">
    <property type="protein sequence ID" value="BCA87685.1"/>
    <property type="molecule type" value="Genomic_DNA"/>
</dbReference>
<evidence type="ECO:0000256" key="2">
    <source>
        <dbReference type="SAM" id="Phobius"/>
    </source>
</evidence>
<keyword evidence="5" id="KW-1185">Reference proteome</keyword>
<feature type="transmembrane region" description="Helical" evidence="2">
    <location>
        <begin position="347"/>
        <end position="380"/>
    </location>
</feature>
<gene>
    <name evidence="4" type="ORF">ADCFC_01840</name>
</gene>
<feature type="transmembrane region" description="Helical" evidence="2">
    <location>
        <begin position="498"/>
        <end position="521"/>
    </location>
</feature>
<feature type="transmembrane region" description="Helical" evidence="2">
    <location>
        <begin position="541"/>
        <end position="569"/>
    </location>
</feature>
<dbReference type="InterPro" id="IPR005182">
    <property type="entry name" value="YdbS-like_PH"/>
</dbReference>
<name>A0A6F8SHX3_9ACTN</name>
<evidence type="ECO:0000256" key="1">
    <source>
        <dbReference type="SAM" id="MobiDB-lite"/>
    </source>
</evidence>
<feature type="compositionally biased region" description="Pro residues" evidence="1">
    <location>
        <begin position="1"/>
        <end position="29"/>
    </location>
</feature>
<dbReference type="RefSeq" id="WP_173111472.1">
    <property type="nucleotide sequence ID" value="NZ_AP022829.1"/>
</dbReference>
<sequence length="655" mass="68521">MSAPNVPPQAPAPMPNPPAPAPAPMPPAAAAPSTELPRHHVHHSYIWLESVRTIFIIAVCVVVANFSTIIGLVAEEGMGAEAGFIMAVAGIGTLVVILLTFGIVAGLRVVGYKHLYFTVGPDEFTLCSGIFNKKQVHVPYQRVQSVDQRATLLQRLFGVCTVSIDTAGGAANKAVVVPYVTKAQAEWLRAELYNRKNALAAQAAVASGMAGAASATATGMAGAGDPIPQSVEAGIAAMAQGAATFAGNVPSPAAAGNVLDVGAEAWNQVGGVFAGPAQDTGRVTYEYGLTNKELFLAGLSNTTSVGLIFAGLVVGVLQIVGFIFDVMGDAADGAVESALVFADSQASAYLIGAVSAGVIVLVLVLWVLSAVGSCIGYGGFKARRRNNRIEVEYGLLQHTFQGIDIDRVQSVVVKQSFIRRLLGYCELSLGKIDAGVSEDSSSQKNTLANQGIVIHPFVKMNRVPEILAGLVPEFADLPREAKPVAKVALRRALIRRGIIQGGGFWLAVVATLCLAGLTWMGATGTAELLELDSDDLFLLSIGWNVVIVCGYGLAAILLVVDLVGAVLWARESSFAYNHRFMQVSNGGLSRETVSFPRQKIQFGCTKSNPLQRRAGTDTLLATTAAGSGGTTTTLIDASHADAMAWLDWLKPGGNQ</sequence>
<evidence type="ECO:0000259" key="3">
    <source>
        <dbReference type="Pfam" id="PF03703"/>
    </source>
</evidence>
<dbReference type="PANTHER" id="PTHR34473:SF2">
    <property type="entry name" value="UPF0699 TRANSMEMBRANE PROTEIN YDBT"/>
    <property type="match status" value="1"/>
</dbReference>